<accession>A0A087XMS4</accession>
<dbReference type="GO" id="GO:0043524">
    <property type="term" value="P:negative regulation of neuron apoptotic process"/>
    <property type="evidence" value="ECO:0007669"/>
    <property type="project" value="InterPro"/>
</dbReference>
<dbReference type="PANTHER" id="PTHR15196">
    <property type="entry name" value="CILIARY NEUROTROPHIC FACTOR"/>
    <property type="match status" value="1"/>
</dbReference>
<keyword evidence="3" id="KW-1185">Reference proteome</keyword>
<dbReference type="InterPro" id="IPR009079">
    <property type="entry name" value="4_helix_cytokine-like_core"/>
</dbReference>
<dbReference type="GeneTree" id="ENSGT00540000073610"/>
<sequence length="191" mass="21574">MAEQEKQPLTASDSTVSGSTQTGRAVSLARLLHQECVQLLELFKERETSLSDQTPDGGRMVSLSSEATESSTEEQVQLLHSALRQCLGMIHCVIQKEEEEWGRMEDNYETLKASVRARLENLLHTTKDLLRSKDETLEVTPDHQCNEEVDGMGGTFGLKMWTYRVLLELIHWADHAANTLHVLHTEREGTK</sequence>
<evidence type="ECO:0000256" key="1">
    <source>
        <dbReference type="SAM" id="MobiDB-lite"/>
    </source>
</evidence>
<dbReference type="Gene3D" id="1.20.1250.10">
    <property type="match status" value="1"/>
</dbReference>
<dbReference type="GO" id="GO:0070120">
    <property type="term" value="P:ciliary neurotrophic factor-mediated signaling pathway"/>
    <property type="evidence" value="ECO:0007669"/>
    <property type="project" value="InterPro"/>
</dbReference>
<dbReference type="EMBL" id="AYCK01024353">
    <property type="status" value="NOT_ANNOTATED_CDS"/>
    <property type="molecule type" value="Genomic_DNA"/>
</dbReference>
<dbReference type="AlphaFoldDB" id="A0A087XMS4"/>
<evidence type="ECO:0000313" key="3">
    <source>
        <dbReference type="Proteomes" id="UP000028760"/>
    </source>
</evidence>
<dbReference type="InterPro" id="IPR000151">
    <property type="entry name" value="Ciliary_neurotrophic_fac_CNTF"/>
</dbReference>
<feature type="region of interest" description="Disordered" evidence="1">
    <location>
        <begin position="48"/>
        <end position="70"/>
    </location>
</feature>
<dbReference type="SUPFAM" id="SSF47266">
    <property type="entry name" value="4-helical cytokines"/>
    <property type="match status" value="1"/>
</dbReference>
<reference evidence="3" key="1">
    <citation type="submission" date="2013-10" db="EMBL/GenBank/DDBJ databases">
        <authorList>
            <person name="Schartl M."/>
            <person name="Warren W."/>
        </authorList>
    </citation>
    <scope>NUCLEOTIDE SEQUENCE [LARGE SCALE GENOMIC DNA]</scope>
    <source>
        <strain evidence="3">female</strain>
    </source>
</reference>
<reference evidence="2" key="2">
    <citation type="submission" date="2025-08" db="UniProtKB">
        <authorList>
            <consortium name="Ensembl"/>
        </authorList>
    </citation>
    <scope>IDENTIFICATION</scope>
</reference>
<protein>
    <submittedName>
        <fullName evidence="2">Uncharacterized protein</fullName>
    </submittedName>
</protein>
<reference evidence="2" key="3">
    <citation type="submission" date="2025-09" db="UniProtKB">
        <authorList>
            <consortium name="Ensembl"/>
        </authorList>
    </citation>
    <scope>IDENTIFICATION</scope>
</reference>
<organism evidence="2 3">
    <name type="scientific">Poecilia formosa</name>
    <name type="common">Amazon molly</name>
    <name type="synonym">Limia formosa</name>
    <dbReference type="NCBI Taxonomy" id="48698"/>
    <lineage>
        <taxon>Eukaryota</taxon>
        <taxon>Metazoa</taxon>
        <taxon>Chordata</taxon>
        <taxon>Craniata</taxon>
        <taxon>Vertebrata</taxon>
        <taxon>Euteleostomi</taxon>
        <taxon>Actinopterygii</taxon>
        <taxon>Neopterygii</taxon>
        <taxon>Teleostei</taxon>
        <taxon>Neoteleostei</taxon>
        <taxon>Acanthomorphata</taxon>
        <taxon>Ovalentaria</taxon>
        <taxon>Atherinomorphae</taxon>
        <taxon>Cyprinodontiformes</taxon>
        <taxon>Poeciliidae</taxon>
        <taxon>Poeciliinae</taxon>
        <taxon>Poecilia</taxon>
    </lineage>
</organism>
<dbReference type="PANTHER" id="PTHR15196:SF1">
    <property type="entry name" value="CILIARY NEUROTROPHIC FACTOR"/>
    <property type="match status" value="1"/>
</dbReference>
<dbReference type="GO" id="GO:0005127">
    <property type="term" value="F:ciliary neurotrophic factor receptor binding"/>
    <property type="evidence" value="ECO:0007669"/>
    <property type="project" value="InterPro"/>
</dbReference>
<dbReference type="OMA" id="KLWTYRV"/>
<feature type="compositionally biased region" description="Polar residues" evidence="1">
    <location>
        <begin position="7"/>
        <end position="20"/>
    </location>
</feature>
<dbReference type="eggNOG" id="ENOG502S5CF">
    <property type="taxonomic scope" value="Eukaryota"/>
</dbReference>
<dbReference type="Ensembl" id="ENSPFOT00000007089.2">
    <property type="protein sequence ID" value="ENSPFOP00000007077.2"/>
    <property type="gene ID" value="ENSPFOG00000007166.2"/>
</dbReference>
<name>A0A087XMS4_POEFO</name>
<proteinExistence type="predicted"/>
<dbReference type="STRING" id="48698.ENSPFOP00000007077"/>
<feature type="region of interest" description="Disordered" evidence="1">
    <location>
        <begin position="1"/>
        <end position="20"/>
    </location>
</feature>
<evidence type="ECO:0000313" key="2">
    <source>
        <dbReference type="Ensembl" id="ENSPFOP00000007077.2"/>
    </source>
</evidence>
<dbReference type="Proteomes" id="UP000028760">
    <property type="component" value="Unassembled WGS sequence"/>
</dbReference>